<sequence length="218" mass="22512">MAILDKIQPSVLATRVIASVDPVYKEKLGLQPHHNSIGLITADCDDVTYCALDEATKAANVDVVYARSFYAGAAHSSGPTSGEVIGILAAACPADVIAGLERAKAFIEDEAGFQCADENGDIAFFAHLVSSTGTYLSAEAGVEQGEALAYLIAPPLEAMFGIDAALKAADVKLVNLFAPPSETNFGGGHLTGSQAACRAACEAFQAAVLDVARQPIGR</sequence>
<dbReference type="InterPro" id="IPR044870">
    <property type="entry name" value="BMC_CP"/>
</dbReference>
<dbReference type="InterPro" id="IPR009193">
    <property type="entry name" value="EutL_PduB"/>
</dbReference>
<keyword evidence="2" id="KW-1283">Bacterial microcompartment</keyword>
<evidence type="ECO:0000256" key="1">
    <source>
        <dbReference type="ARBA" id="ARBA00024322"/>
    </source>
</evidence>
<organism evidence="4 5">
    <name type="scientific">Photobacterium aquae</name>
    <dbReference type="NCBI Taxonomy" id="1195763"/>
    <lineage>
        <taxon>Bacteria</taxon>
        <taxon>Pseudomonadati</taxon>
        <taxon>Pseudomonadota</taxon>
        <taxon>Gammaproteobacteria</taxon>
        <taxon>Vibrionales</taxon>
        <taxon>Vibrionaceae</taxon>
        <taxon>Photobacterium</taxon>
    </lineage>
</organism>
<evidence type="ECO:0000259" key="3">
    <source>
        <dbReference type="PROSITE" id="PS51931"/>
    </source>
</evidence>
<dbReference type="InterPro" id="IPR030983">
    <property type="entry name" value="EutL"/>
</dbReference>
<proteinExistence type="predicted"/>
<gene>
    <name evidence="4" type="ORF">ABT56_06005</name>
</gene>
<dbReference type="PATRIC" id="fig|1195763.3.peg.1274"/>
<dbReference type="Proteomes" id="UP000036097">
    <property type="component" value="Unassembled WGS sequence"/>
</dbReference>
<dbReference type="InterPro" id="IPR000249">
    <property type="entry name" value="BMC_dom"/>
</dbReference>
<dbReference type="STRING" id="1195763.ABT56_06005"/>
<dbReference type="OrthoDB" id="3283at2"/>
<dbReference type="InterPro" id="IPR037233">
    <property type="entry name" value="CcmK-like_sf"/>
</dbReference>
<dbReference type="Pfam" id="PF00936">
    <property type="entry name" value="BMC"/>
    <property type="match status" value="1"/>
</dbReference>
<dbReference type="RefSeq" id="WP_047877958.1">
    <property type="nucleotide sequence ID" value="NZ_LDOT01000006.1"/>
</dbReference>
<dbReference type="Gene3D" id="3.30.70.1710">
    <property type="match status" value="2"/>
</dbReference>
<dbReference type="AlphaFoldDB" id="A0A0J1H5V8"/>
<name>A0A0J1H5V8_9GAMM</name>
<comment type="subcellular location">
    <subcellularLocation>
        <location evidence="1">Bacterial microcompartment</location>
    </subcellularLocation>
</comment>
<feature type="domain" description="BMC circularly permuted" evidence="3">
    <location>
        <begin position="1"/>
        <end position="106"/>
    </location>
</feature>
<dbReference type="EMBL" id="LDOT01000006">
    <property type="protein sequence ID" value="KLV07108.1"/>
    <property type="molecule type" value="Genomic_DNA"/>
</dbReference>
<dbReference type="SMART" id="SM00877">
    <property type="entry name" value="BMC"/>
    <property type="match status" value="2"/>
</dbReference>
<comment type="caution">
    <text evidence="4">The sequence shown here is derived from an EMBL/GenBank/DDBJ whole genome shotgun (WGS) entry which is preliminary data.</text>
</comment>
<dbReference type="GO" id="GO:0031469">
    <property type="term" value="C:bacterial microcompartment"/>
    <property type="evidence" value="ECO:0007669"/>
    <property type="project" value="UniProtKB-SubCell"/>
</dbReference>
<keyword evidence="5" id="KW-1185">Reference proteome</keyword>
<evidence type="ECO:0000256" key="2">
    <source>
        <dbReference type="ARBA" id="ARBA00024446"/>
    </source>
</evidence>
<dbReference type="CDD" id="cd07050">
    <property type="entry name" value="BMC_EutL_repeat2"/>
    <property type="match status" value="1"/>
</dbReference>
<protein>
    <submittedName>
        <fullName evidence="4">Ethanolamine utilization protein EutL</fullName>
    </submittedName>
</protein>
<dbReference type="PROSITE" id="PS51931">
    <property type="entry name" value="BMC_CP"/>
    <property type="match status" value="2"/>
</dbReference>
<dbReference type="PIRSF" id="PIRSF012290">
    <property type="entry name" value="EutL_PduB"/>
    <property type="match status" value="1"/>
</dbReference>
<dbReference type="NCBIfam" id="NF011934">
    <property type="entry name" value="PRK15405.1"/>
    <property type="match status" value="1"/>
</dbReference>
<feature type="domain" description="BMC circularly permuted" evidence="3">
    <location>
        <begin position="113"/>
        <end position="215"/>
    </location>
</feature>
<evidence type="ECO:0000313" key="5">
    <source>
        <dbReference type="Proteomes" id="UP000036097"/>
    </source>
</evidence>
<reference evidence="4 5" key="1">
    <citation type="submission" date="2015-05" db="EMBL/GenBank/DDBJ databases">
        <title>Photobacterium galathea sp. nov.</title>
        <authorList>
            <person name="Machado H."/>
            <person name="Gram L."/>
        </authorList>
    </citation>
    <scope>NUCLEOTIDE SEQUENCE [LARGE SCALE GENOMIC DNA]</scope>
    <source>
        <strain evidence="4 5">CGMCC 1.12159</strain>
    </source>
</reference>
<dbReference type="NCBIfam" id="TIGR04502">
    <property type="entry name" value="microcomp_EutL"/>
    <property type="match status" value="1"/>
</dbReference>
<dbReference type="GO" id="GO:0005198">
    <property type="term" value="F:structural molecule activity"/>
    <property type="evidence" value="ECO:0007669"/>
    <property type="project" value="InterPro"/>
</dbReference>
<accession>A0A0J1H5V8</accession>
<evidence type="ECO:0000313" key="4">
    <source>
        <dbReference type="EMBL" id="KLV07108.1"/>
    </source>
</evidence>